<feature type="domain" description="GST C-terminal" evidence="3">
    <location>
        <begin position="90"/>
        <end position="227"/>
    </location>
</feature>
<protein>
    <submittedName>
        <fullName evidence="4">Glutathione S-transferase 1, isoform D</fullName>
    </submittedName>
</protein>
<dbReference type="SUPFAM" id="SSF52833">
    <property type="entry name" value="Thioredoxin-like"/>
    <property type="match status" value="2"/>
</dbReference>
<dbReference type="PROSITE" id="PS50404">
    <property type="entry name" value="GST_NTER"/>
    <property type="match status" value="2"/>
</dbReference>
<proteinExistence type="inferred from homology"/>
<dbReference type="SFLD" id="SFLDS00019">
    <property type="entry name" value="Glutathione_Transferase_(cytos"/>
    <property type="match status" value="2"/>
</dbReference>
<feature type="domain" description="GST N-terminal" evidence="2">
    <location>
        <begin position="1"/>
        <end position="84"/>
    </location>
</feature>
<feature type="domain" description="GST N-terminal" evidence="2">
    <location>
        <begin position="177"/>
        <end position="260"/>
    </location>
</feature>
<comment type="caution">
    <text evidence="4">The sequence shown here is derived from an EMBL/GenBank/DDBJ whole genome shotgun (WGS) entry which is preliminary data.</text>
</comment>
<dbReference type="Gene3D" id="3.40.30.10">
    <property type="entry name" value="Glutaredoxin"/>
    <property type="match status" value="2"/>
</dbReference>
<dbReference type="EMBL" id="JAHWGI010001243">
    <property type="protein sequence ID" value="KAK3926201.1"/>
    <property type="molecule type" value="Genomic_DNA"/>
</dbReference>
<dbReference type="SFLD" id="SFLDG00358">
    <property type="entry name" value="Main_(cytGST)"/>
    <property type="match status" value="2"/>
</dbReference>
<dbReference type="Gene3D" id="1.20.1050.10">
    <property type="match status" value="2"/>
</dbReference>
<evidence type="ECO:0000259" key="3">
    <source>
        <dbReference type="PROSITE" id="PS50405"/>
    </source>
</evidence>
<accession>A0AAE1HRJ3</accession>
<evidence type="ECO:0000259" key="2">
    <source>
        <dbReference type="PROSITE" id="PS50404"/>
    </source>
</evidence>
<dbReference type="Pfam" id="PF02798">
    <property type="entry name" value="GST_N"/>
    <property type="match status" value="2"/>
</dbReference>
<dbReference type="GO" id="GO:0004364">
    <property type="term" value="F:glutathione transferase activity"/>
    <property type="evidence" value="ECO:0007669"/>
    <property type="project" value="TreeGrafter"/>
</dbReference>
<sequence>MAPIVYQDLLSPPVQAVTLTVRAAGLDSKVQFKTVSLAAGEHLKPEYVKKFPMHAVPALEDDGFYLWDSHAICAYIISAYAKDDKLYPKDPKKKALVDQFLHFSNSILYIRLRDITEPLWKQLTNTIPEEKKERVHEAFKSLDTMLEGKKWLTGDSMTIADICVVCEVNAAEIHPVMAPIVYQDLLSPPVQAVALTVRAAGLDSKVQFQNVSLAAGDHLKPEFVKKFPMHAVPALEDDGFYLWDSHAICAYIISAYAKDDKLYPKDPKKKALVDQFLHFSNSILYTRLRDMSEPMWKGLTKTVPEEKKEKVHEAFKSLDTMLEGKQWLTGDSLTIADICVVCEANAAQNLAGDFSKYKNISAWFKRCQTTIPAFEEIAIAGNNQYKAILAKLMA</sequence>
<gene>
    <name evidence="4" type="ORF">KUF71_014450</name>
</gene>
<dbReference type="InterPro" id="IPR036249">
    <property type="entry name" value="Thioredoxin-like_sf"/>
</dbReference>
<dbReference type="InterPro" id="IPR004046">
    <property type="entry name" value="GST_C"/>
</dbReference>
<dbReference type="CDD" id="cd03177">
    <property type="entry name" value="GST_C_Delta_Epsilon"/>
    <property type="match status" value="2"/>
</dbReference>
<dbReference type="PANTHER" id="PTHR43969">
    <property type="entry name" value="GLUTATHIONE S TRANSFERASE D10, ISOFORM A-RELATED"/>
    <property type="match status" value="1"/>
</dbReference>
<dbReference type="Proteomes" id="UP001219518">
    <property type="component" value="Unassembled WGS sequence"/>
</dbReference>
<dbReference type="InterPro" id="IPR004045">
    <property type="entry name" value="Glutathione_S-Trfase_N"/>
</dbReference>
<keyword evidence="5" id="KW-1185">Reference proteome</keyword>
<dbReference type="SFLD" id="SFLDG01153">
    <property type="entry name" value="Main.4:_Theta-like"/>
    <property type="match status" value="1"/>
</dbReference>
<reference evidence="4" key="1">
    <citation type="submission" date="2021-07" db="EMBL/GenBank/DDBJ databases">
        <authorList>
            <person name="Catto M.A."/>
            <person name="Jacobson A."/>
            <person name="Kennedy G."/>
            <person name="Labadie P."/>
            <person name="Hunt B.G."/>
            <person name="Srinivasan R."/>
        </authorList>
    </citation>
    <scope>NUCLEOTIDE SEQUENCE</scope>
    <source>
        <strain evidence="4">PL_HMW_Pooled</strain>
        <tissue evidence="4">Head</tissue>
    </source>
</reference>
<dbReference type="SUPFAM" id="SSF47616">
    <property type="entry name" value="GST C-terminal domain-like"/>
    <property type="match status" value="2"/>
</dbReference>
<dbReference type="Pfam" id="PF00043">
    <property type="entry name" value="GST_C"/>
    <property type="match status" value="2"/>
</dbReference>
<dbReference type="InterPro" id="IPR040079">
    <property type="entry name" value="Glutathione_S-Trfase"/>
</dbReference>
<name>A0AAE1HRJ3_9NEOP</name>
<evidence type="ECO:0000313" key="4">
    <source>
        <dbReference type="EMBL" id="KAK3926201.1"/>
    </source>
</evidence>
<dbReference type="PANTHER" id="PTHR43969:SF8">
    <property type="entry name" value="GLUTATHIONE S TRANSFERASE E13, ISOFORM A-RELATED"/>
    <property type="match status" value="1"/>
</dbReference>
<evidence type="ECO:0000313" key="5">
    <source>
        <dbReference type="Proteomes" id="UP001219518"/>
    </source>
</evidence>
<dbReference type="PROSITE" id="PS50405">
    <property type="entry name" value="GST_CTER"/>
    <property type="match status" value="2"/>
</dbReference>
<dbReference type="GO" id="GO:0006749">
    <property type="term" value="P:glutathione metabolic process"/>
    <property type="evidence" value="ECO:0007669"/>
    <property type="project" value="TreeGrafter"/>
</dbReference>
<dbReference type="FunFam" id="1.20.1050.10:FF:000007">
    <property type="entry name" value="Glutathione S-transferase 1-1"/>
    <property type="match status" value="2"/>
</dbReference>
<reference evidence="4" key="2">
    <citation type="journal article" date="2023" name="BMC Genomics">
        <title>Pest status, molecular evolution, and epigenetic factors derived from the genome assembly of Frankliniella fusca, a thysanopteran phytovirus vector.</title>
        <authorList>
            <person name="Catto M.A."/>
            <person name="Labadie P.E."/>
            <person name="Jacobson A.L."/>
            <person name="Kennedy G.G."/>
            <person name="Srinivasan R."/>
            <person name="Hunt B.G."/>
        </authorList>
    </citation>
    <scope>NUCLEOTIDE SEQUENCE</scope>
    <source>
        <strain evidence="4">PL_HMW_Pooled</strain>
    </source>
</reference>
<organism evidence="4 5">
    <name type="scientific">Frankliniella fusca</name>
    <dbReference type="NCBI Taxonomy" id="407009"/>
    <lineage>
        <taxon>Eukaryota</taxon>
        <taxon>Metazoa</taxon>
        <taxon>Ecdysozoa</taxon>
        <taxon>Arthropoda</taxon>
        <taxon>Hexapoda</taxon>
        <taxon>Insecta</taxon>
        <taxon>Pterygota</taxon>
        <taxon>Neoptera</taxon>
        <taxon>Paraneoptera</taxon>
        <taxon>Thysanoptera</taxon>
        <taxon>Terebrantia</taxon>
        <taxon>Thripoidea</taxon>
        <taxon>Thripidae</taxon>
        <taxon>Frankliniella</taxon>
    </lineage>
</organism>
<evidence type="ECO:0000256" key="1">
    <source>
        <dbReference type="RuleBase" id="RU003494"/>
    </source>
</evidence>
<comment type="similarity">
    <text evidence="1">Belongs to the GST superfamily.</text>
</comment>
<feature type="domain" description="GST C-terminal" evidence="3">
    <location>
        <begin position="266"/>
        <end position="389"/>
    </location>
</feature>
<dbReference type="InterPro" id="IPR010987">
    <property type="entry name" value="Glutathione-S-Trfase_C-like"/>
</dbReference>
<dbReference type="InterPro" id="IPR036282">
    <property type="entry name" value="Glutathione-S-Trfase_C_sf"/>
</dbReference>
<dbReference type="AlphaFoldDB" id="A0AAE1HRJ3"/>